<proteinExistence type="predicted"/>
<dbReference type="EMBL" id="RXNT01000023">
    <property type="protein sequence ID" value="RTR26595.1"/>
    <property type="molecule type" value="Genomic_DNA"/>
</dbReference>
<evidence type="ECO:0000313" key="1">
    <source>
        <dbReference type="EMBL" id="RTR26595.1"/>
    </source>
</evidence>
<protein>
    <submittedName>
        <fullName evidence="1">Uncharacterized protein</fullName>
    </submittedName>
</protein>
<evidence type="ECO:0000313" key="2">
    <source>
        <dbReference type="Proteomes" id="UP000271374"/>
    </source>
</evidence>
<organism evidence="1 2">
    <name type="scientific">Bacillus yapensis</name>
    <dbReference type="NCBI Taxonomy" id="2492960"/>
    <lineage>
        <taxon>Bacteria</taxon>
        <taxon>Bacillati</taxon>
        <taxon>Bacillota</taxon>
        <taxon>Bacilli</taxon>
        <taxon>Bacillales</taxon>
        <taxon>Bacillaceae</taxon>
        <taxon>Bacillus</taxon>
    </lineage>
</organism>
<gene>
    <name evidence="1" type="ORF">EKG37_21235</name>
</gene>
<dbReference type="AlphaFoldDB" id="A0A3S0KH04"/>
<keyword evidence="2" id="KW-1185">Reference proteome</keyword>
<name>A0A3S0KH04_9BACI</name>
<sequence>MHLINNYKFGRVITMNTQKETTETRITLREHEAIVENINTGIPMNRRAITPSDLALSMLGILEDEAVVQYLLREKNFDDMFENFFNVQHINGESMIEEMKTILGMALDYIQKAEDDDAVTEFFLTLVSKFDPTEFSEEETIKALRRFLSKIYTFEDRSHIQELFTHLLEEINLLGTEMVGQFAGKIMEQLLKSVEKNTLDIEMIHSLFKATSLVAERDWVLEVLERHIPKKKVCSSPLLPKNCFIYQEMMDGALIVGIEVDSQRFDIHYHRKQFEDVGHPKMLFLFTVRGQKVLGCQLVCVKDQVLTPDTQLYRYPFSNVFEDTRTCWPDLNSYQIKTVAHLGTMPFAFLHSQNNDHAFRGTNLGEMYQGLQGQDFDNETLVKLDMTFEEWLGVLKKTLV</sequence>
<reference evidence="1 2" key="1">
    <citation type="submission" date="2018-12" db="EMBL/GenBank/DDBJ databases">
        <title>Bacillus yapensis draft genome sequence.</title>
        <authorList>
            <person name="Yu L."/>
            <person name="Xu X."/>
            <person name="Tang X."/>
        </authorList>
    </citation>
    <scope>NUCLEOTIDE SEQUENCE [LARGE SCALE GENOMIC DNA]</scope>
    <source>
        <strain evidence="1 2">XXST-01</strain>
    </source>
</reference>
<comment type="caution">
    <text evidence="1">The sequence shown here is derived from an EMBL/GenBank/DDBJ whole genome shotgun (WGS) entry which is preliminary data.</text>
</comment>
<dbReference type="Proteomes" id="UP000271374">
    <property type="component" value="Unassembled WGS sequence"/>
</dbReference>
<dbReference type="OrthoDB" id="1955591at2"/>
<accession>A0A3S0KH04</accession>